<dbReference type="Gene3D" id="3.30.530.20">
    <property type="match status" value="1"/>
</dbReference>
<feature type="domain" description="Activator of Hsp90 ATPase homologue 1/2-like C-terminal" evidence="2">
    <location>
        <begin position="22"/>
        <end position="159"/>
    </location>
</feature>
<dbReference type="EMBL" id="BKDJ01000010">
    <property type="protein sequence ID" value="GER23608.1"/>
    <property type="molecule type" value="Genomic_DNA"/>
</dbReference>
<comment type="caution">
    <text evidence="3">The sequence shown here is derived from an EMBL/GenBank/DDBJ whole genome shotgun (WGS) entry which is preliminary data.</text>
</comment>
<dbReference type="AlphaFoldDB" id="A0A5A7NUQ8"/>
<reference evidence="3 4" key="1">
    <citation type="submission" date="2019-09" db="EMBL/GenBank/DDBJ databases">
        <title>Arthrobacter zafarii sp. nov., a moderately thermotolerant and halotolerant actinobacterium isolated from Cholistan desert soil of Pakistan.</title>
        <authorList>
            <person name="Amin A."/>
            <person name="Ahmed I."/>
            <person name="Khalid N."/>
            <person name="Schumann P."/>
            <person name="Busse H.J."/>
            <person name="Khan I.U."/>
            <person name="Li S."/>
            <person name="Li W.J."/>
        </authorList>
    </citation>
    <scope>NUCLEOTIDE SEQUENCE [LARGE SCALE GENOMIC DNA]</scope>
    <source>
        <strain evidence="3 4">NCCP-1664</strain>
    </source>
</reference>
<evidence type="ECO:0000256" key="1">
    <source>
        <dbReference type="ARBA" id="ARBA00006817"/>
    </source>
</evidence>
<evidence type="ECO:0000313" key="4">
    <source>
        <dbReference type="Proteomes" id="UP000325307"/>
    </source>
</evidence>
<dbReference type="OrthoDB" id="3365660at2"/>
<dbReference type="Pfam" id="PF08327">
    <property type="entry name" value="AHSA1"/>
    <property type="match status" value="1"/>
</dbReference>
<protein>
    <submittedName>
        <fullName evidence="3">Activator of HSP90 ATPase</fullName>
    </submittedName>
</protein>
<accession>A0A5A7NUQ8</accession>
<dbReference type="InterPro" id="IPR023393">
    <property type="entry name" value="START-like_dom_sf"/>
</dbReference>
<gene>
    <name evidence="3" type="ORF">NCCP1664_21030</name>
</gene>
<dbReference type="CDD" id="cd07814">
    <property type="entry name" value="SRPBCC_CalC_Aha1-like"/>
    <property type="match status" value="1"/>
</dbReference>
<evidence type="ECO:0000259" key="2">
    <source>
        <dbReference type="Pfam" id="PF08327"/>
    </source>
</evidence>
<organism evidence="3 4">
    <name type="scientific">Zafaria cholistanensis</name>
    <dbReference type="NCBI Taxonomy" id="1682741"/>
    <lineage>
        <taxon>Bacteria</taxon>
        <taxon>Bacillati</taxon>
        <taxon>Actinomycetota</taxon>
        <taxon>Actinomycetes</taxon>
        <taxon>Micrococcales</taxon>
        <taxon>Micrococcaceae</taxon>
        <taxon>Zafaria</taxon>
    </lineage>
</organism>
<sequence length="165" mass="18449">MTVVSSNKDLENLTLTFVTEFDATVERVWQVWEDPRQLERWWGPPTYPATFERYEFVPGGSCRYYMTGPDGETPRGWWTITDVQAPHRLEFQDGFAGEDGEPSGFLGTSTCVVTLEETGGGTRMTLVSTFESLDQMEEMLKMGMEEGMGQALGQIDGILAGQGVR</sequence>
<comment type="similarity">
    <text evidence="1">Belongs to the AHA1 family.</text>
</comment>
<keyword evidence="4" id="KW-1185">Reference proteome</keyword>
<dbReference type="RefSeq" id="WP_149957186.1">
    <property type="nucleotide sequence ID" value="NZ_BKDJ01000010.1"/>
</dbReference>
<name>A0A5A7NUQ8_9MICC</name>
<dbReference type="SUPFAM" id="SSF55961">
    <property type="entry name" value="Bet v1-like"/>
    <property type="match status" value="1"/>
</dbReference>
<evidence type="ECO:0000313" key="3">
    <source>
        <dbReference type="EMBL" id="GER23608.1"/>
    </source>
</evidence>
<dbReference type="Proteomes" id="UP000325307">
    <property type="component" value="Unassembled WGS sequence"/>
</dbReference>
<dbReference type="InterPro" id="IPR013538">
    <property type="entry name" value="ASHA1/2-like_C"/>
</dbReference>
<proteinExistence type="inferred from homology"/>